<evidence type="ECO:0000313" key="5">
    <source>
        <dbReference type="Proteomes" id="UP001155546"/>
    </source>
</evidence>
<feature type="domain" description="AsmA" evidence="3">
    <location>
        <begin position="3"/>
        <end position="175"/>
    </location>
</feature>
<evidence type="ECO:0000259" key="3">
    <source>
        <dbReference type="Pfam" id="PF05170"/>
    </source>
</evidence>
<dbReference type="InterPro" id="IPR052894">
    <property type="entry name" value="AsmA-related"/>
</dbReference>
<dbReference type="PANTHER" id="PTHR30441">
    <property type="entry name" value="DUF748 DOMAIN-CONTAINING PROTEIN"/>
    <property type="match status" value="1"/>
</dbReference>
<evidence type="ECO:0000256" key="1">
    <source>
        <dbReference type="SAM" id="MobiDB-lite"/>
    </source>
</evidence>
<feature type="transmembrane region" description="Helical" evidence="2">
    <location>
        <begin position="7"/>
        <end position="26"/>
    </location>
</feature>
<dbReference type="GO" id="GO:0090313">
    <property type="term" value="P:regulation of protein targeting to membrane"/>
    <property type="evidence" value="ECO:0007669"/>
    <property type="project" value="TreeGrafter"/>
</dbReference>
<keyword evidence="2" id="KW-0812">Transmembrane</keyword>
<reference evidence="4" key="1">
    <citation type="journal article" date="2023" name="Int. J. Syst. Evol. Microbiol.">
        <title>&lt;i&gt;Shewanella septentrionalis&lt;/i&gt; sp. nov. and &lt;i&gt;Shewanella holmiensis&lt;/i&gt; sp. nov., isolated from Baltic Sea water and sediments.</title>
        <authorList>
            <person name="Martin-Rodriguez A.J."/>
            <person name="Thorell K."/>
            <person name="Joffre E."/>
            <person name="Jensie-Markopoulos S."/>
            <person name="Moore E.R.B."/>
            <person name="Sjoling A."/>
        </authorList>
    </citation>
    <scope>NUCLEOTIDE SEQUENCE</scope>
    <source>
        <strain evidence="4">SP1S2-7</strain>
    </source>
</reference>
<gene>
    <name evidence="4" type="ORF">NE535_08165</name>
</gene>
<protein>
    <submittedName>
        <fullName evidence="4">AsmA family protein</fullName>
    </submittedName>
</protein>
<evidence type="ECO:0000313" key="4">
    <source>
        <dbReference type="EMBL" id="MCT7941766.1"/>
    </source>
</evidence>
<accession>A0A9X2WLT5</accession>
<dbReference type="EMBL" id="JAMTCD010000008">
    <property type="protein sequence ID" value="MCT7941766.1"/>
    <property type="molecule type" value="Genomic_DNA"/>
</dbReference>
<comment type="caution">
    <text evidence="4">The sequence shown here is derived from an EMBL/GenBank/DDBJ whole genome shotgun (WGS) entry which is preliminary data.</text>
</comment>
<keyword evidence="2" id="KW-1133">Transmembrane helix</keyword>
<dbReference type="GO" id="GO:0005886">
    <property type="term" value="C:plasma membrane"/>
    <property type="evidence" value="ECO:0007669"/>
    <property type="project" value="TreeGrafter"/>
</dbReference>
<dbReference type="RefSeq" id="WP_261298151.1">
    <property type="nucleotide sequence ID" value="NZ_JAMTCD010000008.1"/>
</dbReference>
<name>A0A9X2WLT5_9GAMM</name>
<proteinExistence type="predicted"/>
<dbReference type="InterPro" id="IPR007844">
    <property type="entry name" value="AsmA"/>
</dbReference>
<keyword evidence="5" id="KW-1185">Reference proteome</keyword>
<dbReference type="Proteomes" id="UP001155546">
    <property type="component" value="Unassembled WGS sequence"/>
</dbReference>
<evidence type="ECO:0000256" key="2">
    <source>
        <dbReference type="SAM" id="Phobius"/>
    </source>
</evidence>
<dbReference type="PANTHER" id="PTHR30441:SF4">
    <property type="entry name" value="PROTEIN ASMA"/>
    <property type="match status" value="1"/>
</dbReference>
<organism evidence="4 5">
    <name type="scientific">Shewanella holmiensis</name>
    <dbReference type="NCBI Taxonomy" id="2952222"/>
    <lineage>
        <taxon>Bacteria</taxon>
        <taxon>Pseudomonadati</taxon>
        <taxon>Pseudomonadota</taxon>
        <taxon>Gammaproteobacteria</taxon>
        <taxon>Alteromonadales</taxon>
        <taxon>Shewanellaceae</taxon>
        <taxon>Shewanella</taxon>
    </lineage>
</organism>
<sequence length="606" mass="65689">MKLIKWLVISIFAIVICAVLYLTVFFNINDFKPQVVDAVKQHTGRTLTIDQDLSWSFFPTLGINVGSIALSNPDNFQPQQMLQVNQAVANVALLPLFSQQVKVDNLSLDGLTLNLITDKQGNTSFDGLTSTAQNDKSKDVESDQIDKSMPLSSLNVGGVSITNMHINLIDMQTNSEQHFTLTSFTLGEFSLGEFADMEYEFEAELADMKLSSSGSGKIKVSQKIDHIQISDLLIENLVEGENLPNKTVKSTIAADLSVALNTKNIDLVISKLSVDSIQASAKLAVNYAKKVPVIDFNIEFGDIDLNSLLPKSAESDTDKNGTSEQDAEVTSEPDLASLKGIDLTLALKAKSIKLDNLLTQNWQLNTTVKQGLIDIKQLTAELYQGNINVKASIDARNKVPSYQFNNQLNGLQIRPLLTDLAEVDLLSGTANFTVKGHGSSLIPAKLKQQLIANGQFEIADGSLYGVNIPQMIRSGQKKLAGDLSAQDSQELKTDFTSLAGGFSLLDGVITNPDLAMASPLIRLDGKGTANIISHQIDYSLITKVVGSLAGQGGEKDALSGIDIPLKITGSFQEPKYRLDTQALLKGKLNKETDKLKDSLFKKLGGL</sequence>
<feature type="domain" description="AsmA" evidence="3">
    <location>
        <begin position="201"/>
        <end position="514"/>
    </location>
</feature>
<dbReference type="Pfam" id="PF05170">
    <property type="entry name" value="AsmA"/>
    <property type="match status" value="2"/>
</dbReference>
<dbReference type="AlphaFoldDB" id="A0A9X2WLT5"/>
<feature type="region of interest" description="Disordered" evidence="1">
    <location>
        <begin position="312"/>
        <end position="332"/>
    </location>
</feature>
<keyword evidence="2" id="KW-0472">Membrane</keyword>